<name>A0A1V6RDV5_9EURO</name>
<dbReference type="EMBL" id="MDYO01000006">
    <property type="protein sequence ID" value="OQD99451.1"/>
    <property type="molecule type" value="Genomic_DNA"/>
</dbReference>
<keyword evidence="1" id="KW-0812">Transmembrane</keyword>
<dbReference type="Pfam" id="PF20246">
    <property type="entry name" value="DUF6601"/>
    <property type="match status" value="1"/>
</dbReference>
<dbReference type="STRING" id="60172.A0A1V6RDV5"/>
<sequence>MWTDLHTLPETNPLRKTDALKNIEIESLETINPFTLAPWEARIQTDEPISERPTVPGGLIQIAFSSSARNKLVGYGVAIEKQPSRYRKLPPFAIRLLDNGSDKNIMIDSGPPDNKKLRSLLPACYRTELDDLVPPSVGDITCVEKELDLQRLSHIFDWLWVAGRPMPPRPLHYQLLLNREIFVTERMDMHLVWTTGRIFLKPIPRFLLEPCFWKNYLSCDKTCKSMQGCSKECKSQSLRKRAIGFLFSYTALISHESDYYIARDKHLLPSEVQWQRWRTFVEQLGTEHIYPKIDARFFYGELRLSRLNKIYYFSRRPLLRGYMANWNQYGTFFQDNFGWLASATVYVAIVLAAMQVGLATKALANNDTFQSASHR</sequence>
<keyword evidence="3" id="KW-1185">Reference proteome</keyword>
<accession>A0A1V6RDV5</accession>
<dbReference type="PANTHER" id="PTHR34414:SF1">
    <property type="entry name" value="SUBTILISIN-LIKE SERINE PROTEASE"/>
    <property type="match status" value="1"/>
</dbReference>
<keyword evidence="1" id="KW-1133">Transmembrane helix</keyword>
<protein>
    <submittedName>
        <fullName evidence="2">Uncharacterized protein</fullName>
    </submittedName>
</protein>
<organism evidence="2 3">
    <name type="scientific">Penicillium solitum</name>
    <dbReference type="NCBI Taxonomy" id="60172"/>
    <lineage>
        <taxon>Eukaryota</taxon>
        <taxon>Fungi</taxon>
        <taxon>Dikarya</taxon>
        <taxon>Ascomycota</taxon>
        <taxon>Pezizomycotina</taxon>
        <taxon>Eurotiomycetes</taxon>
        <taxon>Eurotiomycetidae</taxon>
        <taxon>Eurotiales</taxon>
        <taxon>Aspergillaceae</taxon>
        <taxon>Penicillium</taxon>
    </lineage>
</organism>
<dbReference type="AlphaFoldDB" id="A0A1V6RDV5"/>
<evidence type="ECO:0000313" key="2">
    <source>
        <dbReference type="EMBL" id="OQD99451.1"/>
    </source>
</evidence>
<dbReference type="InterPro" id="IPR046536">
    <property type="entry name" value="DUF6601"/>
</dbReference>
<keyword evidence="1" id="KW-0472">Membrane</keyword>
<reference evidence="3" key="1">
    <citation type="journal article" date="2017" name="Nat. Microbiol.">
        <title>Global analysis of biosynthetic gene clusters reveals vast potential of secondary metabolite production in Penicillium species.</title>
        <authorList>
            <person name="Nielsen J.C."/>
            <person name="Grijseels S."/>
            <person name="Prigent S."/>
            <person name="Ji B."/>
            <person name="Dainat J."/>
            <person name="Nielsen K.F."/>
            <person name="Frisvad J.C."/>
            <person name="Workman M."/>
            <person name="Nielsen J."/>
        </authorList>
    </citation>
    <scope>NUCLEOTIDE SEQUENCE [LARGE SCALE GENOMIC DNA]</scope>
    <source>
        <strain evidence="3">IBT 29525</strain>
    </source>
</reference>
<feature type="transmembrane region" description="Helical" evidence="1">
    <location>
        <begin position="337"/>
        <end position="358"/>
    </location>
</feature>
<comment type="caution">
    <text evidence="2">The sequence shown here is derived from an EMBL/GenBank/DDBJ whole genome shotgun (WGS) entry which is preliminary data.</text>
</comment>
<dbReference type="PANTHER" id="PTHR34414">
    <property type="entry name" value="HET DOMAIN-CONTAINING PROTEIN-RELATED"/>
    <property type="match status" value="1"/>
</dbReference>
<evidence type="ECO:0000256" key="1">
    <source>
        <dbReference type="SAM" id="Phobius"/>
    </source>
</evidence>
<gene>
    <name evidence="2" type="ORF">PENSOL_c006G08084</name>
</gene>
<dbReference type="Proteomes" id="UP000191612">
    <property type="component" value="Unassembled WGS sequence"/>
</dbReference>
<evidence type="ECO:0000313" key="3">
    <source>
        <dbReference type="Proteomes" id="UP000191612"/>
    </source>
</evidence>
<proteinExistence type="predicted"/>